<dbReference type="Proteomes" id="UP000325372">
    <property type="component" value="Unassembled WGS sequence"/>
</dbReference>
<dbReference type="InterPro" id="IPR020835">
    <property type="entry name" value="Catalase_sf"/>
</dbReference>
<evidence type="ECO:0000313" key="3">
    <source>
        <dbReference type="Proteomes" id="UP000325372"/>
    </source>
</evidence>
<feature type="region of interest" description="Disordered" evidence="1">
    <location>
        <begin position="418"/>
        <end position="437"/>
    </location>
</feature>
<dbReference type="PANTHER" id="PTHR36195">
    <property type="entry name" value="DOMAIN PROTEIN, PUTATIVE (AFU_ORTHOLOGUE AFUA_5G01990)-RELATED-RELATED"/>
    <property type="match status" value="1"/>
</dbReference>
<dbReference type="PANTHER" id="PTHR36195:SF4">
    <property type="entry name" value="DOMAIN PROTEIN, PUTATIVE (AFU_ORTHOLOGUE AFUA_5G01990)-RELATED"/>
    <property type="match status" value="1"/>
</dbReference>
<reference evidence="2 3" key="1">
    <citation type="submission" date="2019-09" db="EMBL/GenBank/DDBJ databases">
        <title>Wenzhouxiangella sp. Genome sequencing and assembly.</title>
        <authorList>
            <person name="Zhang R."/>
        </authorList>
    </citation>
    <scope>NUCLEOTIDE SEQUENCE [LARGE SCALE GENOMIC DNA]</scope>
    <source>
        <strain evidence="2 3">W260</strain>
    </source>
</reference>
<name>A0A5N0TG35_9GAMM</name>
<comment type="caution">
    <text evidence="2">The sequence shown here is derived from an EMBL/GenBank/DDBJ whole genome shotgun (WGS) entry which is preliminary data.</text>
</comment>
<accession>A0A5N0TG35</accession>
<gene>
    <name evidence="2" type="ORF">F3N42_00840</name>
</gene>
<proteinExistence type="predicted"/>
<dbReference type="AlphaFoldDB" id="A0A5N0TG35"/>
<dbReference type="GO" id="GO:0020037">
    <property type="term" value="F:heme binding"/>
    <property type="evidence" value="ECO:0007669"/>
    <property type="project" value="InterPro"/>
</dbReference>
<sequence>MIRKTLARMFILLSIVVVVSLAWNGLKERRYREHMPLGEVIGPNEDAVMADAIAMALRMINRTRDDLTEKGLTGHVTPAGLKGKGPADEALDDEGAVVFRRDVHIKTHGCVKAHFIVPEVESRFRWGLFAAPGRYPAWIRYSNGDYVMNPDKKPDARGMAIKVMDVPGEKLLAWQKTAPTQDFVMMNATNYFIRHLDDYVELTKYLAVQDNFGYFLNGWSWNPLSWRWRELRLVLGTKKKPPETPLLTQYFSASAYALGPDQYIKFSARPAECPADDGETGSTKTGNWATPRSDYNFLRLRMGEQLQAGPACFDFMVQPQVPGKPMPVEDATIAWSEKDSPFIKVARLEIPAQDFDTPGQNLYCENLSFNPWHSLPEHRPVGVFNRVRKALYEEVHKYRWAANEQQYSTGEAIALEPGQPREPNSWCLDGEQGDCAP</sequence>
<evidence type="ECO:0000313" key="2">
    <source>
        <dbReference type="EMBL" id="KAA9134123.1"/>
    </source>
</evidence>
<evidence type="ECO:0000256" key="1">
    <source>
        <dbReference type="SAM" id="MobiDB-lite"/>
    </source>
</evidence>
<dbReference type="EMBL" id="VYXP01000001">
    <property type="protein sequence ID" value="KAA9134123.1"/>
    <property type="molecule type" value="Genomic_DNA"/>
</dbReference>
<dbReference type="SUPFAM" id="SSF56634">
    <property type="entry name" value="Heme-dependent catalase-like"/>
    <property type="match status" value="1"/>
</dbReference>
<organism evidence="2 3">
    <name type="scientific">Marinihelvus fidelis</name>
    <dbReference type="NCBI Taxonomy" id="2613842"/>
    <lineage>
        <taxon>Bacteria</taxon>
        <taxon>Pseudomonadati</taxon>
        <taxon>Pseudomonadota</taxon>
        <taxon>Gammaproteobacteria</taxon>
        <taxon>Chromatiales</taxon>
        <taxon>Wenzhouxiangellaceae</taxon>
        <taxon>Marinihelvus</taxon>
    </lineage>
</organism>
<dbReference type="RefSeq" id="WP_150862474.1">
    <property type="nucleotide sequence ID" value="NZ_VYXP01000001.1"/>
</dbReference>
<dbReference type="CDD" id="cd08152">
    <property type="entry name" value="y4iL_like"/>
    <property type="match status" value="1"/>
</dbReference>
<keyword evidence="3" id="KW-1185">Reference proteome</keyword>
<protein>
    <submittedName>
        <fullName evidence="2">Catalase family protein</fullName>
    </submittedName>
</protein>
<dbReference type="Gene3D" id="2.40.180.10">
    <property type="entry name" value="Catalase core domain"/>
    <property type="match status" value="1"/>
</dbReference>